<gene>
    <name evidence="1" type="ORF">EDC91_10396</name>
</gene>
<protein>
    <submittedName>
        <fullName evidence="1">Uncharacterized protein</fullName>
    </submittedName>
</protein>
<comment type="caution">
    <text evidence="1">The sequence shown here is derived from an EMBL/GenBank/DDBJ whole genome shotgun (WGS) entry which is preliminary data.</text>
</comment>
<dbReference type="Proteomes" id="UP000294832">
    <property type="component" value="Unassembled WGS sequence"/>
</dbReference>
<evidence type="ECO:0000313" key="2">
    <source>
        <dbReference type="Proteomes" id="UP000294832"/>
    </source>
</evidence>
<reference evidence="1 2" key="1">
    <citation type="submission" date="2019-03" db="EMBL/GenBank/DDBJ databases">
        <title>Freshwater and sediment microbial communities from various areas in North America, analyzing microbe dynamics in response to fracking.</title>
        <authorList>
            <person name="Lamendella R."/>
        </authorList>
    </citation>
    <scope>NUCLEOTIDE SEQUENCE [LARGE SCALE GENOMIC DNA]</scope>
    <source>
        <strain evidence="1 2">74A</strain>
    </source>
</reference>
<name>A0A4R2FFF3_9GAMM</name>
<organism evidence="1 2">
    <name type="scientific">Shewanella fodinae</name>
    <dbReference type="NCBI Taxonomy" id="552357"/>
    <lineage>
        <taxon>Bacteria</taxon>
        <taxon>Pseudomonadati</taxon>
        <taxon>Pseudomonadota</taxon>
        <taxon>Gammaproteobacteria</taxon>
        <taxon>Alteromonadales</taxon>
        <taxon>Shewanellaceae</taxon>
        <taxon>Shewanella</taxon>
    </lineage>
</organism>
<dbReference type="RefSeq" id="WP_207904246.1">
    <property type="nucleotide sequence ID" value="NZ_SLWF01000003.1"/>
</dbReference>
<evidence type="ECO:0000313" key="1">
    <source>
        <dbReference type="EMBL" id="TCN88915.1"/>
    </source>
</evidence>
<proteinExistence type="predicted"/>
<accession>A0A4R2FFF3</accession>
<dbReference type="EMBL" id="SLWF01000003">
    <property type="protein sequence ID" value="TCN88915.1"/>
    <property type="molecule type" value="Genomic_DNA"/>
</dbReference>
<dbReference type="AlphaFoldDB" id="A0A4R2FFF3"/>
<sequence>MILGGLLASALFWADVGPKQALVCPPAAINQCLSWLPLAVRQQLPSDSTRYSDALALRAAMAIPVSDSRVAGIVLWAPQQLADSQSALWNGRVYQLPLQQQPLLTLWHELGHLEIHRLQGTVLPAQLTPLEHEWLADCYMVWRSVRNSGNLVLAWQQYDRRNLGVISDINNLSHWSSLYLLPILTRYSAVQIAAFPSYADFVSDFFPNLQRYDKDAIAEFSSLLQRVFGAGSVLPLPDYMFWRRPALGAVLKPTLVRLMGATAAEHWLQQQRMWPQSSSTVQVTESALNRS</sequence>
<keyword evidence="2" id="KW-1185">Reference proteome</keyword>